<gene>
    <name evidence="2" type="ORF">O3M35_006139</name>
</gene>
<evidence type="ECO:0000313" key="2">
    <source>
        <dbReference type="EMBL" id="KAK9508613.1"/>
    </source>
</evidence>
<evidence type="ECO:0000259" key="1">
    <source>
        <dbReference type="Pfam" id="PF09811"/>
    </source>
</evidence>
<dbReference type="InterPro" id="IPR019191">
    <property type="entry name" value="Essential_protein_Yae1_N"/>
</dbReference>
<feature type="domain" description="Essential protein Yae1 N-terminal" evidence="1">
    <location>
        <begin position="26"/>
        <end position="55"/>
    </location>
</feature>
<name>A0AAW1DEQ4_9HEMI</name>
<reference evidence="2 3" key="1">
    <citation type="submission" date="2022-12" db="EMBL/GenBank/DDBJ databases">
        <title>Chromosome-level genome assembly of true bugs.</title>
        <authorList>
            <person name="Ma L."/>
            <person name="Li H."/>
        </authorList>
    </citation>
    <scope>NUCLEOTIDE SEQUENCE [LARGE SCALE GENOMIC DNA]</scope>
    <source>
        <strain evidence="2">Lab_2022b</strain>
    </source>
</reference>
<dbReference type="EMBL" id="JAPXFL010000003">
    <property type="protein sequence ID" value="KAK9508613.1"/>
    <property type="molecule type" value="Genomic_DNA"/>
</dbReference>
<comment type="caution">
    <text evidence="2">The sequence shown here is derived from an EMBL/GenBank/DDBJ whole genome shotgun (WGS) entry which is preliminary data.</text>
</comment>
<dbReference type="AlphaFoldDB" id="A0AAW1DEQ4"/>
<proteinExistence type="predicted"/>
<dbReference type="Proteomes" id="UP001461498">
    <property type="component" value="Unassembled WGS sequence"/>
</dbReference>
<keyword evidence="3" id="KW-1185">Reference proteome</keyword>
<dbReference type="Pfam" id="PF09811">
    <property type="entry name" value="Yae1_N"/>
    <property type="match status" value="1"/>
</dbReference>
<sequence>MMDDSEELSIADKTWRNVLKPIEKDGYREGFEDGRQNSFQTGFDDGYKSGFEDAFKMAYENASLSVKQKFECISEEDKDSNMIFPSPWLGNCQECKSKDKN</sequence>
<organism evidence="2 3">
    <name type="scientific">Rhynocoris fuscipes</name>
    <dbReference type="NCBI Taxonomy" id="488301"/>
    <lineage>
        <taxon>Eukaryota</taxon>
        <taxon>Metazoa</taxon>
        <taxon>Ecdysozoa</taxon>
        <taxon>Arthropoda</taxon>
        <taxon>Hexapoda</taxon>
        <taxon>Insecta</taxon>
        <taxon>Pterygota</taxon>
        <taxon>Neoptera</taxon>
        <taxon>Paraneoptera</taxon>
        <taxon>Hemiptera</taxon>
        <taxon>Heteroptera</taxon>
        <taxon>Panheteroptera</taxon>
        <taxon>Cimicomorpha</taxon>
        <taxon>Reduviidae</taxon>
        <taxon>Harpactorinae</taxon>
        <taxon>Harpactorini</taxon>
        <taxon>Rhynocoris</taxon>
    </lineage>
</organism>
<accession>A0AAW1DEQ4</accession>
<evidence type="ECO:0000313" key="3">
    <source>
        <dbReference type="Proteomes" id="UP001461498"/>
    </source>
</evidence>
<protein>
    <recommendedName>
        <fullName evidence="1">Essential protein Yae1 N-terminal domain-containing protein</fullName>
    </recommendedName>
</protein>